<accession>A0A837ADT7</accession>
<evidence type="ECO:0000313" key="4">
    <source>
        <dbReference type="Proteomes" id="UP000026921"/>
    </source>
</evidence>
<evidence type="ECO:0000259" key="2">
    <source>
        <dbReference type="SMART" id="SM00974"/>
    </source>
</evidence>
<dbReference type="SUPFAM" id="SSF52540">
    <property type="entry name" value="P-loop containing nucleoside triphosphate hydrolases"/>
    <property type="match status" value="2"/>
</dbReference>
<reference evidence="3 4" key="1">
    <citation type="journal article" date="2015" name="Stand. Genomic Sci.">
        <title>High quality draft genome of Lactobacillus kunkeei EFB6, isolated from a German European foulbrood outbreak of honeybees.</title>
        <authorList>
            <person name="Djukic M."/>
            <person name="Poehlein A."/>
            <person name="Strauss J."/>
            <person name="Tann F.J."/>
            <person name="Leimbach A."/>
            <person name="Hoppert M."/>
            <person name="Daniel R."/>
        </authorList>
    </citation>
    <scope>NUCLEOTIDE SEQUENCE [LARGE SCALE GENOMIC DNA]</scope>
    <source>
        <strain evidence="3 4">EFB6</strain>
    </source>
</reference>
<dbReference type="InterPro" id="IPR006935">
    <property type="entry name" value="Helicase/UvrB_N"/>
</dbReference>
<proteinExistence type="predicted"/>
<feature type="domain" description="Bacteriophage T5 Orf172 DNA-binding" evidence="2">
    <location>
        <begin position="26"/>
        <end position="113"/>
    </location>
</feature>
<feature type="domain" description="Helicase ATP-binding" evidence="1">
    <location>
        <begin position="128"/>
        <end position="336"/>
    </location>
</feature>
<dbReference type="GO" id="GO:0005524">
    <property type="term" value="F:ATP binding"/>
    <property type="evidence" value="ECO:0007669"/>
    <property type="project" value="InterPro"/>
</dbReference>
<dbReference type="GO" id="GO:0003677">
    <property type="term" value="F:DNA binding"/>
    <property type="evidence" value="ECO:0007669"/>
    <property type="project" value="InterPro"/>
</dbReference>
<dbReference type="RefSeq" id="WP_034534623.1">
    <property type="nucleotide sequence ID" value="NZ_AZBY01000013.1"/>
</dbReference>
<dbReference type="Pfam" id="PF04851">
    <property type="entry name" value="ResIII"/>
    <property type="match status" value="1"/>
</dbReference>
<dbReference type="InterPro" id="IPR014001">
    <property type="entry name" value="Helicase_ATP-bd"/>
</dbReference>
<dbReference type="GO" id="GO:0016787">
    <property type="term" value="F:hydrolase activity"/>
    <property type="evidence" value="ECO:0007669"/>
    <property type="project" value="InterPro"/>
</dbReference>
<comment type="caution">
    <text evidence="3">The sequence shown here is derived from an EMBL/GenBank/DDBJ whole genome shotgun (WGS) entry which is preliminary data.</text>
</comment>
<dbReference type="InterPro" id="IPR027417">
    <property type="entry name" value="P-loop_NTPase"/>
</dbReference>
<dbReference type="InterPro" id="IPR029063">
    <property type="entry name" value="SAM-dependent_MTases_sf"/>
</dbReference>
<dbReference type="SMART" id="SM00974">
    <property type="entry name" value="T5orf172"/>
    <property type="match status" value="1"/>
</dbReference>
<dbReference type="Pfam" id="PF10544">
    <property type="entry name" value="T5orf172"/>
    <property type="match status" value="1"/>
</dbReference>
<dbReference type="AlphaFoldDB" id="A0A837ADT7"/>
<dbReference type="REBASE" id="121078">
    <property type="entry name" value="M1.LkuEFB6ORF280P"/>
</dbReference>
<dbReference type="SMART" id="SM00487">
    <property type="entry name" value="DEXDc"/>
    <property type="match status" value="1"/>
</dbReference>
<name>A0A837ADT7_9LACO</name>
<gene>
    <name evidence="3" type="ORF">LAKU_13c00310</name>
</gene>
<protein>
    <submittedName>
        <fullName evidence="3">Uncharacterized protein</fullName>
    </submittedName>
</protein>
<organism evidence="3 4">
    <name type="scientific">Apilactobacillus kunkeei EFB6</name>
    <dbReference type="NCBI Taxonomy" id="1419324"/>
    <lineage>
        <taxon>Bacteria</taxon>
        <taxon>Bacillati</taxon>
        <taxon>Bacillota</taxon>
        <taxon>Bacilli</taxon>
        <taxon>Lactobacillales</taxon>
        <taxon>Lactobacillaceae</taxon>
        <taxon>Apilactobacillus</taxon>
    </lineage>
</organism>
<sequence length="1060" mass="123681">MNSKDVIKTTKYIYPQIYAYTLPEIKKDNGWVKIGYTERKNVDERIYEQTHTAAINLNYSKKWEEPAKFNNSTKWFKDKDLHRYLRKFKQIKQRKNTEWFYYGDNIERSHSDFFDFINGYKNQTKDKENYYLRPEQKAAVNKTMHYMEKNDNGTFLWNAKPRFGKSLTTFDLIIKIKAKNALILTNRPAIANSWFDDFEKFISWKTNYKFVSTSDSLKDRPTLSRDEYLDELMKDDKVGQIAFLSLQDLKGSIFFGGSYNKLSWVKDLNWDIVIIDESHEGVDTIKSDVALEQIKRSFTLHLSGTPFKEIASGDFSDDQIFNWTYLDEQSAKKNFIGEDNPYLRLPKMNMFTYQMSNMIVDKVNDGANIQGQNFDYAFDLNEFFATDSKKKFIHEEDVKKWLDTLTKNEKYPYADDELRNKLKHTLWLLNRVDSATALKKCLEKHEIFKNYKIVLAAGKQNSDDELSSSLERVRKAIKDNDKTITLSVGQLTTGVTIPEWTAVMMLSNLKSPSQYMQAAFRSQNPWIFYENGNLCMKENAYVFDFAPERTLVVYDEFANELSTGGDNLLVKKNNIKKMLNFFPVISEDNEGKMKKLNEEEVLTIPKKIKSTEVVSRGFMSNFLFQNISSIFSNNEVKEILDKLNPDDSHKKIKDPSIDPRDVSLDDEGNIKIPEDLVISTTKANFGNKVYSDIPEDVDISIYNDNLFENITKNFQKSISDEIGDLAREKGISKSRANKIVKKEAENTFSFVKKLQKSADIEINKLNIGDEKENSGPINDKVNEIKNDFKKRVNKLVQDKSHEILDSVSKKILEESENNKKNTVEDDVRARLRGFSRTIPSFLMAYGNENTTLSNFDKEISDNVFKEVTGISLKQFSVLRDEYKFFNESIFNQSVQEFIKKKYTLCNYFENENNEDIFDFIPPQKTNQIYTPKKVVNEMINKLEREDPNCFSDPNKTFADLYVKSGLYLTGIVKKLYKGLEDEIPNENDRIKHIFEKQIYGFAPTEIIYRIAKSYIFAFNNENYQIKENNIVLLDTTRYLGNETELDKKCNELFGRDKNEI</sequence>
<dbReference type="SUPFAM" id="SSF53335">
    <property type="entry name" value="S-adenosyl-L-methionine-dependent methyltransferases"/>
    <property type="match status" value="1"/>
</dbReference>
<evidence type="ECO:0000259" key="1">
    <source>
        <dbReference type="SMART" id="SM00487"/>
    </source>
</evidence>
<dbReference type="Proteomes" id="UP000026921">
    <property type="component" value="Unassembled WGS sequence"/>
</dbReference>
<dbReference type="InterPro" id="IPR018306">
    <property type="entry name" value="Phage_T5_Orf172_DNA-bd"/>
</dbReference>
<evidence type="ECO:0000313" key="3">
    <source>
        <dbReference type="EMBL" id="KDB00835.1"/>
    </source>
</evidence>
<dbReference type="Gene3D" id="3.40.50.300">
    <property type="entry name" value="P-loop containing nucleotide triphosphate hydrolases"/>
    <property type="match status" value="2"/>
</dbReference>
<dbReference type="EMBL" id="AZBY01000013">
    <property type="protein sequence ID" value="KDB00835.1"/>
    <property type="molecule type" value="Genomic_DNA"/>
</dbReference>